<evidence type="ECO:0000256" key="2">
    <source>
        <dbReference type="ARBA" id="ARBA00004240"/>
    </source>
</evidence>
<evidence type="ECO:0000256" key="7">
    <source>
        <dbReference type="SAM" id="MobiDB-lite"/>
    </source>
</evidence>
<reference evidence="8" key="1">
    <citation type="submission" date="2021-03" db="EMBL/GenBank/DDBJ databases">
        <title>Comparative genomics and phylogenomic investigation of the class Geoglossomycetes provide insights into ecological specialization and systematics.</title>
        <authorList>
            <person name="Melie T."/>
            <person name="Pirro S."/>
            <person name="Miller A.N."/>
            <person name="Quandt A."/>
        </authorList>
    </citation>
    <scope>NUCLEOTIDE SEQUENCE</scope>
    <source>
        <strain evidence="8">CAQ_001_2017</strain>
    </source>
</reference>
<evidence type="ECO:0000256" key="4">
    <source>
        <dbReference type="ARBA" id="ARBA00022824"/>
    </source>
</evidence>
<dbReference type="GO" id="GO:0005783">
    <property type="term" value="C:endoplasmic reticulum"/>
    <property type="evidence" value="ECO:0007669"/>
    <property type="project" value="UniProtKB-SubCell"/>
</dbReference>
<proteinExistence type="predicted"/>
<keyword evidence="9" id="KW-1185">Reference proteome</keyword>
<dbReference type="GO" id="GO:0016020">
    <property type="term" value="C:membrane"/>
    <property type="evidence" value="ECO:0007669"/>
    <property type="project" value="UniProtKB-SubCell"/>
</dbReference>
<feature type="compositionally biased region" description="Low complexity" evidence="7">
    <location>
        <begin position="470"/>
        <end position="518"/>
    </location>
</feature>
<dbReference type="PANTHER" id="PTHR48182:SF2">
    <property type="entry name" value="PROTEIN SERAC1"/>
    <property type="match status" value="1"/>
</dbReference>
<dbReference type="EMBL" id="JAGHQM010000371">
    <property type="protein sequence ID" value="KAH0562316.1"/>
    <property type="molecule type" value="Genomic_DNA"/>
</dbReference>
<dbReference type="GO" id="GO:0005739">
    <property type="term" value="C:mitochondrion"/>
    <property type="evidence" value="ECO:0007669"/>
    <property type="project" value="UniProtKB-SubCell"/>
</dbReference>
<feature type="compositionally biased region" description="Polar residues" evidence="7">
    <location>
        <begin position="339"/>
        <end position="356"/>
    </location>
</feature>
<dbReference type="InterPro" id="IPR052374">
    <property type="entry name" value="SERAC1"/>
</dbReference>
<evidence type="ECO:0000313" key="9">
    <source>
        <dbReference type="Proteomes" id="UP000750711"/>
    </source>
</evidence>
<feature type="compositionally biased region" description="Pro residues" evidence="7">
    <location>
        <begin position="533"/>
        <end position="545"/>
    </location>
</feature>
<feature type="region of interest" description="Disordered" evidence="7">
    <location>
        <begin position="292"/>
        <end position="572"/>
    </location>
</feature>
<organism evidence="8 9">
    <name type="scientific">Trichoglossum hirsutum</name>
    <dbReference type="NCBI Taxonomy" id="265104"/>
    <lineage>
        <taxon>Eukaryota</taxon>
        <taxon>Fungi</taxon>
        <taxon>Dikarya</taxon>
        <taxon>Ascomycota</taxon>
        <taxon>Pezizomycotina</taxon>
        <taxon>Geoglossomycetes</taxon>
        <taxon>Geoglossales</taxon>
        <taxon>Geoglossaceae</taxon>
        <taxon>Trichoglossum</taxon>
    </lineage>
</organism>
<evidence type="ECO:0000313" key="8">
    <source>
        <dbReference type="EMBL" id="KAH0562316.1"/>
    </source>
</evidence>
<feature type="compositionally biased region" description="Low complexity" evidence="7">
    <location>
        <begin position="393"/>
        <end position="407"/>
    </location>
</feature>
<keyword evidence="5" id="KW-0496">Mitochondrion</keyword>
<protein>
    <recommendedName>
        <fullName evidence="10">DUF676 domain-containing protein</fullName>
    </recommendedName>
</protein>
<dbReference type="AlphaFoldDB" id="A0A9P8RR78"/>
<dbReference type="Gene3D" id="3.40.50.1820">
    <property type="entry name" value="alpha/beta hydrolase"/>
    <property type="match status" value="1"/>
</dbReference>
<dbReference type="InterPro" id="IPR029058">
    <property type="entry name" value="AB_hydrolase_fold"/>
</dbReference>
<gene>
    <name evidence="8" type="ORF">GP486_002990</name>
</gene>
<evidence type="ECO:0000256" key="6">
    <source>
        <dbReference type="ARBA" id="ARBA00023136"/>
    </source>
</evidence>
<name>A0A9P8RR78_9PEZI</name>
<sequence length="603" mass="67917">MASWTSKSETQVAATSEYATQGLYGLRICHDAEDAVADIIFIHGITGNRETTWTDNATGIFWPEQFLAGSVPKSRILTFGYDAEAVRLWRTASKNRTGNNAVNLANDLAQLRGRTQTAERPMIFVAHSLGGLVLEDAMLSSNISAEPHIQSLSTHTIGVCFLGTPHCGSQLSNWDDIFDNLESVCSFGVLVPRSEALTKVQQDFHNMLTARNNDPRQARMDITCFYEEWPVTGTSEIVPMQSAVLTSYKSIGIPANHIDMTKFTSPQNAGYLAISSEILHWVCAHILRPPLQPTQPRHEYRVDPTPTRQPLPSPHGEQQYQQQQQQLPTPGWRSDRYSDQLQWSSSSQPLEQYPRQQPSPPRHDNANYPPPSPPPASPKVLKYQQPPSLPREQQYQQQQLPALGQPPGYHPERPQGGSAPQALGYYSRQPQQPSPYYDNQAYPLPPPPPGAHDRQSPQPQPHQPEHRRPAQPYQHRSYQQQSYQQQPYQQQPYQQETYQQQSYQQQPYRQQPYQQQSPHELPSPHYISQTYPSPKPPPPPSPPPSAAHDYETYQSSSYRQAAPVPRVHQGAHTLNIQDQHVSGGGKVVQGLNISSEKDVTLNF</sequence>
<keyword evidence="6" id="KW-0472">Membrane</keyword>
<comment type="subcellular location">
    <subcellularLocation>
        <location evidence="2">Endoplasmic reticulum</location>
    </subcellularLocation>
    <subcellularLocation>
        <location evidence="3">Membrane</location>
    </subcellularLocation>
    <subcellularLocation>
        <location evidence="1">Mitochondrion</location>
    </subcellularLocation>
</comment>
<accession>A0A9P8RR78</accession>
<dbReference type="PANTHER" id="PTHR48182">
    <property type="entry name" value="PROTEIN SERAC1"/>
    <property type="match status" value="1"/>
</dbReference>
<comment type="caution">
    <text evidence="8">The sequence shown here is derived from an EMBL/GenBank/DDBJ whole genome shotgun (WGS) entry which is preliminary data.</text>
</comment>
<evidence type="ECO:0008006" key="10">
    <source>
        <dbReference type="Google" id="ProtNLM"/>
    </source>
</evidence>
<evidence type="ECO:0000256" key="5">
    <source>
        <dbReference type="ARBA" id="ARBA00023128"/>
    </source>
</evidence>
<keyword evidence="4" id="KW-0256">Endoplasmic reticulum</keyword>
<dbReference type="SUPFAM" id="SSF53474">
    <property type="entry name" value="alpha/beta-Hydrolases"/>
    <property type="match status" value="1"/>
</dbReference>
<evidence type="ECO:0000256" key="1">
    <source>
        <dbReference type="ARBA" id="ARBA00004173"/>
    </source>
</evidence>
<evidence type="ECO:0000256" key="3">
    <source>
        <dbReference type="ARBA" id="ARBA00004370"/>
    </source>
</evidence>
<dbReference type="Proteomes" id="UP000750711">
    <property type="component" value="Unassembled WGS sequence"/>
</dbReference>
<feature type="compositionally biased region" description="Pro residues" evidence="7">
    <location>
        <begin position="368"/>
        <end position="377"/>
    </location>
</feature>